<dbReference type="SUPFAM" id="SSF110395">
    <property type="entry name" value="CutC-like"/>
    <property type="match status" value="1"/>
</dbReference>
<dbReference type="EMBL" id="CP025198">
    <property type="protein sequence ID" value="AXE39555.1"/>
    <property type="molecule type" value="Genomic_DNA"/>
</dbReference>
<dbReference type="PANTHER" id="PTHR12598">
    <property type="entry name" value="COPPER HOMEOSTASIS PROTEIN CUTC"/>
    <property type="match status" value="1"/>
</dbReference>
<dbReference type="RefSeq" id="WP_114045415.1">
    <property type="nucleotide sequence ID" value="NZ_CP025198.1"/>
</dbReference>
<keyword evidence="4" id="KW-1185">Reference proteome</keyword>
<dbReference type="OrthoDB" id="9815677at2"/>
<evidence type="ECO:0000256" key="1">
    <source>
        <dbReference type="ARBA" id="ARBA00007768"/>
    </source>
</evidence>
<proteinExistence type="inferred from homology"/>
<comment type="similarity">
    <text evidence="1">Belongs to the CutC family.</text>
</comment>
<dbReference type="Pfam" id="PF03932">
    <property type="entry name" value="CutC"/>
    <property type="match status" value="1"/>
</dbReference>
<protein>
    <recommendedName>
        <fullName evidence="2">Copper homeostasis protein cutC homolog</fullName>
    </recommendedName>
</protein>
<organism evidence="3 4">
    <name type="scientific">Acidipropionibacterium virtanenii</name>
    <dbReference type="NCBI Taxonomy" id="2057246"/>
    <lineage>
        <taxon>Bacteria</taxon>
        <taxon>Bacillati</taxon>
        <taxon>Actinomycetota</taxon>
        <taxon>Actinomycetes</taxon>
        <taxon>Propionibacteriales</taxon>
        <taxon>Propionibacteriaceae</taxon>
        <taxon>Acidipropionibacterium</taxon>
    </lineage>
</organism>
<reference evidence="3 4" key="1">
    <citation type="submission" date="2017-12" db="EMBL/GenBank/DDBJ databases">
        <title>The whole genome sequence of the Acidipropionibacterium virtanenii sp. nov. type strain JS278.</title>
        <authorList>
            <person name="Laine P."/>
            <person name="Deptula P."/>
            <person name="Varmanen P."/>
            <person name="Auvinen P."/>
        </authorList>
    </citation>
    <scope>NUCLEOTIDE SEQUENCE [LARGE SCALE GENOMIC DNA]</scope>
    <source>
        <strain evidence="3 4">JS278</strain>
    </source>
</reference>
<gene>
    <name evidence="3" type="primary">cutC</name>
    <name evidence="3" type="ORF">JS278_02416</name>
</gene>
<dbReference type="GO" id="GO:0005507">
    <property type="term" value="F:copper ion binding"/>
    <property type="evidence" value="ECO:0007669"/>
    <property type="project" value="TreeGrafter"/>
</dbReference>
<dbReference type="Proteomes" id="UP000251995">
    <property type="component" value="Chromosome"/>
</dbReference>
<name>A0A344UWA7_9ACTN</name>
<evidence type="ECO:0000313" key="3">
    <source>
        <dbReference type="EMBL" id="AXE39555.1"/>
    </source>
</evidence>
<dbReference type="PANTHER" id="PTHR12598:SF0">
    <property type="entry name" value="COPPER HOMEOSTASIS PROTEIN CUTC HOMOLOG"/>
    <property type="match status" value="1"/>
</dbReference>
<dbReference type="AlphaFoldDB" id="A0A344UWA7"/>
<sequence length="228" mass="24637">MALLEVICRHEHDARRAAEGGADRIELLGSLTDGGMSPEPAVVARAVSAVDIPVRPMVRLREGFSTDGGELSRLRGLIESYLDTGAEGVVMGFLNADTEVDVDVMRLLAGTPPCRWTFHRAIDATLRPRNAWATIMQLPGVDQVLTAGSSRGVEHGLDELISMARSSLRAAELMMAGGGLAPEHVPWLMRAGVRAFHIGRPARPLGSYKAWVDVGLVHSWRTLLDSLD</sequence>
<evidence type="ECO:0000313" key="4">
    <source>
        <dbReference type="Proteomes" id="UP000251995"/>
    </source>
</evidence>
<dbReference type="InterPro" id="IPR005627">
    <property type="entry name" value="CutC-like"/>
</dbReference>
<dbReference type="Gene3D" id="3.20.20.380">
    <property type="entry name" value="Copper homeostasis (CutC) domain"/>
    <property type="match status" value="1"/>
</dbReference>
<dbReference type="InterPro" id="IPR036822">
    <property type="entry name" value="CutC-like_dom_sf"/>
</dbReference>
<dbReference type="KEGG" id="acij:JS278_02416"/>
<evidence type="ECO:0000256" key="2">
    <source>
        <dbReference type="ARBA" id="ARBA00019014"/>
    </source>
</evidence>
<accession>A0A344UWA7</accession>